<dbReference type="OrthoDB" id="10399639at2759"/>
<name>A0A163A3P7_PHYB8</name>
<evidence type="ECO:0000313" key="2">
    <source>
        <dbReference type="EMBL" id="OAD70851.1"/>
    </source>
</evidence>
<dbReference type="AlphaFoldDB" id="A0A163A3P7"/>
<proteinExistence type="predicted"/>
<feature type="region of interest" description="Disordered" evidence="1">
    <location>
        <begin position="1"/>
        <end position="108"/>
    </location>
</feature>
<organism evidence="2 3">
    <name type="scientific">Phycomyces blakesleeanus (strain ATCC 8743b / DSM 1359 / FGSC 10004 / NBRC 33097 / NRRL 1555)</name>
    <dbReference type="NCBI Taxonomy" id="763407"/>
    <lineage>
        <taxon>Eukaryota</taxon>
        <taxon>Fungi</taxon>
        <taxon>Fungi incertae sedis</taxon>
        <taxon>Mucoromycota</taxon>
        <taxon>Mucoromycotina</taxon>
        <taxon>Mucoromycetes</taxon>
        <taxon>Mucorales</taxon>
        <taxon>Phycomycetaceae</taxon>
        <taxon>Phycomyces</taxon>
    </lineage>
</organism>
<dbReference type="RefSeq" id="XP_018288891.1">
    <property type="nucleotide sequence ID" value="XM_018441229.1"/>
</dbReference>
<dbReference type="EMBL" id="KV440987">
    <property type="protein sequence ID" value="OAD70851.1"/>
    <property type="molecule type" value="Genomic_DNA"/>
</dbReference>
<gene>
    <name evidence="2" type="ORF">PHYBLDRAFT_64075</name>
</gene>
<evidence type="ECO:0000313" key="3">
    <source>
        <dbReference type="Proteomes" id="UP000077315"/>
    </source>
</evidence>
<dbReference type="GeneID" id="29002135"/>
<dbReference type="VEuPathDB" id="FungiDB:PHYBLDRAFT_64075"/>
<protein>
    <submittedName>
        <fullName evidence="2">Uncharacterized protein</fullName>
    </submittedName>
</protein>
<reference evidence="3" key="1">
    <citation type="submission" date="2015-06" db="EMBL/GenBank/DDBJ databases">
        <title>Expansion of signal transduction pathways in fungi by whole-genome duplication.</title>
        <authorList>
            <consortium name="DOE Joint Genome Institute"/>
            <person name="Corrochano L.M."/>
            <person name="Kuo A."/>
            <person name="Marcet-Houben M."/>
            <person name="Polaino S."/>
            <person name="Salamov A."/>
            <person name="Villalobos J.M."/>
            <person name="Alvarez M.I."/>
            <person name="Avalos J."/>
            <person name="Benito E.P."/>
            <person name="Benoit I."/>
            <person name="Burger G."/>
            <person name="Camino L.P."/>
            <person name="Canovas D."/>
            <person name="Cerda-Olmedo E."/>
            <person name="Cheng J.-F."/>
            <person name="Dominguez A."/>
            <person name="Elias M."/>
            <person name="Eslava A.P."/>
            <person name="Glaser F."/>
            <person name="Grimwood J."/>
            <person name="Gutierrez G."/>
            <person name="Heitman J."/>
            <person name="Henrissat B."/>
            <person name="Iturriaga E.A."/>
            <person name="Lang B.F."/>
            <person name="Lavin J.L."/>
            <person name="Lee S."/>
            <person name="Li W."/>
            <person name="Lindquist E."/>
            <person name="Lopez-Garcia S."/>
            <person name="Luque E.M."/>
            <person name="Marcos A.T."/>
            <person name="Martin J."/>
            <person name="McCluskey K."/>
            <person name="Medina H.R."/>
            <person name="Miralles-Duran A."/>
            <person name="Miyazaki A."/>
            <person name="Munoz-Torres E."/>
            <person name="Oguiza J.A."/>
            <person name="Ohm R."/>
            <person name="Olmedo M."/>
            <person name="Orejas M."/>
            <person name="Ortiz-Castellanos L."/>
            <person name="Pisabarro A.G."/>
            <person name="Rodriguez-Romero J."/>
            <person name="Ruiz-Herrera J."/>
            <person name="Ruiz-Vazquez R."/>
            <person name="Sanz C."/>
            <person name="Schackwitz W."/>
            <person name="Schmutz J."/>
            <person name="Shahriari M."/>
            <person name="Shelest E."/>
            <person name="Silva-Franco F."/>
            <person name="Soanes D."/>
            <person name="Syed K."/>
            <person name="Tagua V.G."/>
            <person name="Talbot N.J."/>
            <person name="Thon M."/>
            <person name="De vries R.P."/>
            <person name="Wiebenga A."/>
            <person name="Yadav J.S."/>
            <person name="Braun E.L."/>
            <person name="Baker S."/>
            <person name="Garre V."/>
            <person name="Horwitz B."/>
            <person name="Torres-Martinez S."/>
            <person name="Idnurm A."/>
            <person name="Herrera-Estrella A."/>
            <person name="Gabaldon T."/>
            <person name="Grigoriev I.V."/>
        </authorList>
    </citation>
    <scope>NUCLEOTIDE SEQUENCE [LARGE SCALE GENOMIC DNA]</scope>
    <source>
        <strain evidence="3">NRRL 1555(-)</strain>
    </source>
</reference>
<dbReference type="Proteomes" id="UP000077315">
    <property type="component" value="Unassembled WGS sequence"/>
</dbReference>
<feature type="compositionally biased region" description="Basic and acidic residues" evidence="1">
    <location>
        <begin position="33"/>
        <end position="63"/>
    </location>
</feature>
<keyword evidence="3" id="KW-1185">Reference proteome</keyword>
<sequence length="244" mass="27657">MARQSRQPKSAKLAEVKDSSQLTSTSAVTRNITPEEKQEPKIEERSCSTDGSTKSKENSERKIRGAYTKNSRTTLWRKRKAAELAEASTKKKHQQTVPDTGPEITIEEHVVSPKAEKEEVDSLDEEGIKSTEVEAITAVYQELVEKAMPRNGESGTELFANTYEHFRHAALRQYFYHLLRGRKKVRASENATFEIWGRMTTYRPKAIRKWAIEYLETGTLVPRKQGQHVKSTSLSAAESEADTI</sequence>
<evidence type="ECO:0000256" key="1">
    <source>
        <dbReference type="SAM" id="MobiDB-lite"/>
    </source>
</evidence>
<dbReference type="InParanoid" id="A0A163A3P7"/>
<accession>A0A163A3P7</accession>
<feature type="compositionally biased region" description="Polar residues" evidence="1">
    <location>
        <begin position="19"/>
        <end position="32"/>
    </location>
</feature>